<reference evidence="1" key="2">
    <citation type="journal article" date="2015" name="Data Brief">
        <title>Shoot transcriptome of the giant reed, Arundo donax.</title>
        <authorList>
            <person name="Barrero R.A."/>
            <person name="Guerrero F.D."/>
            <person name="Moolhuijzen P."/>
            <person name="Goolsby J.A."/>
            <person name="Tidwell J."/>
            <person name="Bellgard S.E."/>
            <person name="Bellgard M.I."/>
        </authorList>
    </citation>
    <scope>NUCLEOTIDE SEQUENCE</scope>
    <source>
        <tissue evidence="1">Shoot tissue taken approximately 20 cm above the soil surface</tissue>
    </source>
</reference>
<dbReference type="AlphaFoldDB" id="A0A0A9B0A2"/>
<organism evidence="1">
    <name type="scientific">Arundo donax</name>
    <name type="common">Giant reed</name>
    <name type="synonym">Donax arundinaceus</name>
    <dbReference type="NCBI Taxonomy" id="35708"/>
    <lineage>
        <taxon>Eukaryota</taxon>
        <taxon>Viridiplantae</taxon>
        <taxon>Streptophyta</taxon>
        <taxon>Embryophyta</taxon>
        <taxon>Tracheophyta</taxon>
        <taxon>Spermatophyta</taxon>
        <taxon>Magnoliopsida</taxon>
        <taxon>Liliopsida</taxon>
        <taxon>Poales</taxon>
        <taxon>Poaceae</taxon>
        <taxon>PACMAD clade</taxon>
        <taxon>Arundinoideae</taxon>
        <taxon>Arundineae</taxon>
        <taxon>Arundo</taxon>
    </lineage>
</organism>
<protein>
    <submittedName>
        <fullName evidence="1">Uncharacterized protein</fullName>
    </submittedName>
</protein>
<reference evidence="1" key="1">
    <citation type="submission" date="2014-09" db="EMBL/GenBank/DDBJ databases">
        <authorList>
            <person name="Magalhaes I.L.F."/>
            <person name="Oliveira U."/>
            <person name="Santos F.R."/>
            <person name="Vidigal T.H.D.A."/>
            <person name="Brescovit A.D."/>
            <person name="Santos A.J."/>
        </authorList>
    </citation>
    <scope>NUCLEOTIDE SEQUENCE</scope>
    <source>
        <tissue evidence="1">Shoot tissue taken approximately 20 cm above the soil surface</tissue>
    </source>
</reference>
<proteinExistence type="predicted"/>
<accession>A0A0A9B0A2</accession>
<evidence type="ECO:0000313" key="1">
    <source>
        <dbReference type="EMBL" id="JAD57429.1"/>
    </source>
</evidence>
<sequence>MLVFVSLSYVGTLILEAYVIRQAKQEWF</sequence>
<dbReference type="EMBL" id="GBRH01240466">
    <property type="protein sequence ID" value="JAD57429.1"/>
    <property type="molecule type" value="Transcribed_RNA"/>
</dbReference>
<name>A0A0A9B0A2_ARUDO</name>